<dbReference type="PROSITE" id="PS00695">
    <property type="entry name" value="ENT_VIR_OMP_2"/>
    <property type="match status" value="1"/>
</dbReference>
<evidence type="ECO:0000313" key="3">
    <source>
        <dbReference type="EMBL" id="EHB91461.1"/>
    </source>
</evidence>
<comment type="caution">
    <text evidence="3">The sequence shown here is derived from an EMBL/GenBank/DDBJ whole genome shotgun (WGS) entry which is preliminary data.</text>
</comment>
<organism evidence="3 4">
    <name type="scientific">Alistipes indistinctus YIT 12060</name>
    <dbReference type="NCBI Taxonomy" id="742725"/>
    <lineage>
        <taxon>Bacteria</taxon>
        <taxon>Pseudomonadati</taxon>
        <taxon>Bacteroidota</taxon>
        <taxon>Bacteroidia</taxon>
        <taxon>Bacteroidales</taxon>
        <taxon>Rikenellaceae</taxon>
        <taxon>Alistipes</taxon>
    </lineage>
</organism>
<dbReference type="HOGENOM" id="CLU_093065_0_0_10"/>
<feature type="signal peptide" evidence="1">
    <location>
        <begin position="1"/>
        <end position="23"/>
    </location>
</feature>
<dbReference type="Pfam" id="PF13568">
    <property type="entry name" value="OMP_b-brl_2"/>
    <property type="match status" value="1"/>
</dbReference>
<keyword evidence="1" id="KW-0732">Signal</keyword>
<name>G5HA45_9BACT</name>
<dbReference type="STRING" id="742725.HMPREF9450_01510"/>
<sequence>MNFRKIGCAVIMLTLTLSAAAQSESGKKFEYRIKAGFNIGGTLPIPLPAEIRKIESYSPTMAFTVEGSVLRWFTPKWALTTGLRFETKGMNAGAKVKNYQMTLLIENGDKTGEMSGRFTGRIKTRVQNEYITLPILVVRELSPRWEIKLGPYIAYRIDGSFTGSAFDGYIRDGDPTGTKVGVESATYDFGYGLRHFNWGGQFGAEWQAYRHLSVYADLTCAANSIFKKDFHSVSFDMYNLYFTIGFGYRF</sequence>
<dbReference type="EMBL" id="ADLD01000013">
    <property type="protein sequence ID" value="EHB91461.1"/>
    <property type="molecule type" value="Genomic_DNA"/>
</dbReference>
<reference evidence="3 4" key="1">
    <citation type="submission" date="2011-08" db="EMBL/GenBank/DDBJ databases">
        <title>The Genome Sequence of Alistipes indistinctus YIT 12060.</title>
        <authorList>
            <consortium name="The Broad Institute Genome Sequencing Platform"/>
            <person name="Earl A."/>
            <person name="Ward D."/>
            <person name="Feldgarden M."/>
            <person name="Gevers D."/>
            <person name="Morotomi M."/>
            <person name="Young S.K."/>
            <person name="Zeng Q."/>
            <person name="Gargeya S."/>
            <person name="Fitzgerald M."/>
            <person name="Haas B."/>
            <person name="Abouelleil A."/>
            <person name="Alvarado L."/>
            <person name="Arachchi H.M."/>
            <person name="Berlin A."/>
            <person name="Brown A."/>
            <person name="Chapman S.B."/>
            <person name="Chen Z."/>
            <person name="Dunbar C."/>
            <person name="Freedman E."/>
            <person name="Gearin G."/>
            <person name="Gellesch M."/>
            <person name="Goldberg J."/>
            <person name="Griggs A."/>
            <person name="Gujja S."/>
            <person name="Heiman D."/>
            <person name="Howarth C."/>
            <person name="Larson L."/>
            <person name="Lui A."/>
            <person name="MacDonald P.J.P."/>
            <person name="Montmayeur A."/>
            <person name="Murphy C."/>
            <person name="Neiman D."/>
            <person name="Pearson M."/>
            <person name="Priest M."/>
            <person name="Roberts A."/>
            <person name="Saif S."/>
            <person name="Shea T."/>
            <person name="Shenoy N."/>
            <person name="Sisk P."/>
            <person name="Stolte C."/>
            <person name="Sykes S."/>
            <person name="Wortman J."/>
            <person name="Nusbaum C."/>
            <person name="Birren B."/>
        </authorList>
    </citation>
    <scope>NUCLEOTIDE SEQUENCE [LARGE SCALE GENOMIC DNA]</scope>
    <source>
        <strain evidence="3 4">YIT 12060</strain>
    </source>
</reference>
<evidence type="ECO:0000313" key="4">
    <source>
        <dbReference type="Proteomes" id="UP000006008"/>
    </source>
</evidence>
<dbReference type="InterPro" id="IPR025665">
    <property type="entry name" value="Beta-barrel_OMP_2"/>
</dbReference>
<accession>G5HA45</accession>
<feature type="domain" description="Outer membrane protein beta-barrel" evidence="2">
    <location>
        <begin position="21"/>
        <end position="226"/>
    </location>
</feature>
<protein>
    <recommendedName>
        <fullName evidence="2">Outer membrane protein beta-barrel domain-containing protein</fullName>
    </recommendedName>
</protein>
<feature type="chain" id="PRO_5003478036" description="Outer membrane protein beta-barrel domain-containing protein" evidence="1">
    <location>
        <begin position="24"/>
        <end position="250"/>
    </location>
</feature>
<dbReference type="GO" id="GO:0044384">
    <property type="term" value="C:host outer membrane"/>
    <property type="evidence" value="ECO:0007669"/>
    <property type="project" value="InterPro"/>
</dbReference>
<proteinExistence type="predicted"/>
<evidence type="ECO:0000256" key="1">
    <source>
        <dbReference type="SAM" id="SignalP"/>
    </source>
</evidence>
<evidence type="ECO:0000259" key="2">
    <source>
        <dbReference type="Pfam" id="PF13568"/>
    </source>
</evidence>
<dbReference type="Proteomes" id="UP000006008">
    <property type="component" value="Unassembled WGS sequence"/>
</dbReference>
<dbReference type="GeneID" id="92815456"/>
<keyword evidence="4" id="KW-1185">Reference proteome</keyword>
<dbReference type="eggNOG" id="ENOG502ZGCS">
    <property type="taxonomic scope" value="Bacteria"/>
</dbReference>
<dbReference type="PATRIC" id="fig|742725.3.peg.1599"/>
<dbReference type="InterPro" id="IPR000758">
    <property type="entry name" value="Enterovir_OMP"/>
</dbReference>
<dbReference type="AlphaFoldDB" id="G5HA45"/>
<dbReference type="OrthoDB" id="1014137at2"/>
<gene>
    <name evidence="3" type="ORF">HMPREF9450_01510</name>
</gene>
<dbReference type="RefSeq" id="WP_009134316.1">
    <property type="nucleotide sequence ID" value="NZ_CP102250.1"/>
</dbReference>